<feature type="signal peptide" evidence="1">
    <location>
        <begin position="1"/>
        <end position="16"/>
    </location>
</feature>
<dbReference type="Proteomes" id="UP000582659">
    <property type="component" value="Unassembled WGS sequence"/>
</dbReference>
<dbReference type="EMBL" id="CAJFDI010000001">
    <property type="protein sequence ID" value="CAD5207622.1"/>
    <property type="molecule type" value="Genomic_DNA"/>
</dbReference>
<keyword evidence="1" id="KW-0732">Signal</keyword>
<proteinExistence type="predicted"/>
<dbReference type="Proteomes" id="UP000659654">
    <property type="component" value="Unassembled WGS sequence"/>
</dbReference>
<gene>
    <name evidence="2" type="ORF">BXYJ_LOCUS17</name>
</gene>
<feature type="chain" id="PRO_5036308779" evidence="1">
    <location>
        <begin position="17"/>
        <end position="107"/>
    </location>
</feature>
<keyword evidence="5" id="KW-1185">Reference proteome</keyword>
<evidence type="ECO:0000313" key="6">
    <source>
        <dbReference type="WBParaSite" id="BXY_1166000.1"/>
    </source>
</evidence>
<dbReference type="AlphaFoldDB" id="A0A1I7SF48"/>
<dbReference type="EMBL" id="CAJFCV020000001">
    <property type="protein sequence ID" value="CAG9078812.1"/>
    <property type="molecule type" value="Genomic_DNA"/>
</dbReference>
<evidence type="ECO:0000313" key="3">
    <source>
        <dbReference type="EMBL" id="CAG9078812.1"/>
    </source>
</evidence>
<accession>A0A1I7SF48</accession>
<evidence type="ECO:0000313" key="2">
    <source>
        <dbReference type="EMBL" id="CAD5207622.1"/>
    </source>
</evidence>
<evidence type="ECO:0000313" key="5">
    <source>
        <dbReference type="Proteomes" id="UP000659654"/>
    </source>
</evidence>
<reference evidence="3" key="2">
    <citation type="submission" date="2020-08" db="EMBL/GenBank/DDBJ databases">
        <authorList>
            <person name="Kikuchi T."/>
        </authorList>
    </citation>
    <scope>NUCLEOTIDE SEQUENCE</scope>
    <source>
        <strain evidence="2">Ka4C1</strain>
    </source>
</reference>
<sequence length="107" mass="11827">MKTAIVLALLVVGVASQQEPQVLDISAPETLAIANDLTRQYAEKINAPGSIRLNRVEDGTVLGRGTRVEQYMIRAIVTTMHGSQSFCTRFDALRTDGILTLYKWNMC</sequence>
<dbReference type="WBParaSite" id="BXY_1166000.1">
    <property type="protein sequence ID" value="BXY_1166000.1"/>
    <property type="gene ID" value="BXY_1166000"/>
</dbReference>
<dbReference type="Proteomes" id="UP000095284">
    <property type="component" value="Unplaced"/>
</dbReference>
<evidence type="ECO:0000256" key="1">
    <source>
        <dbReference type="SAM" id="SignalP"/>
    </source>
</evidence>
<evidence type="ECO:0000313" key="4">
    <source>
        <dbReference type="Proteomes" id="UP000095284"/>
    </source>
</evidence>
<name>A0A1I7SF48_BURXY</name>
<organism evidence="4 6">
    <name type="scientific">Bursaphelenchus xylophilus</name>
    <name type="common">Pinewood nematode worm</name>
    <name type="synonym">Aphelenchoides xylophilus</name>
    <dbReference type="NCBI Taxonomy" id="6326"/>
    <lineage>
        <taxon>Eukaryota</taxon>
        <taxon>Metazoa</taxon>
        <taxon>Ecdysozoa</taxon>
        <taxon>Nematoda</taxon>
        <taxon>Chromadorea</taxon>
        <taxon>Rhabditida</taxon>
        <taxon>Tylenchina</taxon>
        <taxon>Tylenchomorpha</taxon>
        <taxon>Aphelenchoidea</taxon>
        <taxon>Aphelenchoididae</taxon>
        <taxon>Bursaphelenchus</taxon>
    </lineage>
</organism>
<protein>
    <submittedName>
        <fullName evidence="2">(pine wood nematode) hypothetical protein</fullName>
    </submittedName>
</protein>
<reference evidence="6" key="1">
    <citation type="submission" date="2016-11" db="UniProtKB">
        <authorList>
            <consortium name="WormBaseParasite"/>
        </authorList>
    </citation>
    <scope>IDENTIFICATION</scope>
</reference>